<comment type="cofactor">
    <cofactor evidence="1">
        <name>FMN</name>
        <dbReference type="ChEBI" id="CHEBI:58210"/>
    </cofactor>
</comment>
<dbReference type="GO" id="GO:0010181">
    <property type="term" value="F:FMN binding"/>
    <property type="evidence" value="ECO:0007669"/>
    <property type="project" value="InterPro"/>
</dbReference>
<organism evidence="5 6">
    <name type="scientific">Brevibacillus fluminis</name>
    <dbReference type="NCBI Taxonomy" id="511487"/>
    <lineage>
        <taxon>Bacteria</taxon>
        <taxon>Bacillati</taxon>
        <taxon>Bacillota</taxon>
        <taxon>Bacilli</taxon>
        <taxon>Bacillales</taxon>
        <taxon>Paenibacillaceae</taxon>
        <taxon>Brevibacillus</taxon>
    </lineage>
</organism>
<dbReference type="SUPFAM" id="SSF50475">
    <property type="entry name" value="FMN-binding split barrel"/>
    <property type="match status" value="1"/>
</dbReference>
<dbReference type="RefSeq" id="WP_122918186.1">
    <property type="nucleotide sequence ID" value="NZ_RHHQ01000008.1"/>
</dbReference>
<dbReference type="Gene3D" id="2.30.110.10">
    <property type="entry name" value="Electron Transport, Fmn-binding Protein, Chain A"/>
    <property type="match status" value="1"/>
</dbReference>
<dbReference type="Pfam" id="PF01613">
    <property type="entry name" value="Flavin_Reduct"/>
    <property type="match status" value="1"/>
</dbReference>
<keyword evidence="2" id="KW-0285">Flavoprotein</keyword>
<reference evidence="5 6" key="1">
    <citation type="submission" date="2018-10" db="EMBL/GenBank/DDBJ databases">
        <title>Phylogenomics of Brevibacillus.</title>
        <authorList>
            <person name="Dunlap C."/>
        </authorList>
    </citation>
    <scope>NUCLEOTIDE SEQUENCE [LARGE SCALE GENOMIC DNA]</scope>
    <source>
        <strain evidence="5 6">JCM 15716</strain>
    </source>
</reference>
<dbReference type="PANTHER" id="PTHR43567">
    <property type="entry name" value="FLAVOREDOXIN-RELATED-RELATED"/>
    <property type="match status" value="1"/>
</dbReference>
<comment type="similarity">
    <text evidence="3">Belongs to the flavoredoxin family.</text>
</comment>
<dbReference type="EMBL" id="RHHQ01000008">
    <property type="protein sequence ID" value="RNB89933.1"/>
    <property type="molecule type" value="Genomic_DNA"/>
</dbReference>
<evidence type="ECO:0000259" key="4">
    <source>
        <dbReference type="Pfam" id="PF01613"/>
    </source>
</evidence>
<dbReference type="InterPro" id="IPR012349">
    <property type="entry name" value="Split_barrel_FMN-bd"/>
</dbReference>
<keyword evidence="6" id="KW-1185">Reference proteome</keyword>
<dbReference type="Proteomes" id="UP000271031">
    <property type="component" value="Unassembled WGS sequence"/>
</dbReference>
<dbReference type="PANTHER" id="PTHR43567:SF1">
    <property type="entry name" value="FLAVOREDOXIN"/>
    <property type="match status" value="1"/>
</dbReference>
<name>A0A3M8DP88_9BACL</name>
<evidence type="ECO:0000256" key="3">
    <source>
        <dbReference type="ARBA" id="ARBA00038054"/>
    </source>
</evidence>
<evidence type="ECO:0000256" key="1">
    <source>
        <dbReference type="ARBA" id="ARBA00001917"/>
    </source>
</evidence>
<feature type="domain" description="Flavin reductase like" evidence="4">
    <location>
        <begin position="21"/>
        <end position="199"/>
    </location>
</feature>
<gene>
    <name evidence="5" type="ORF">EDM56_12330</name>
</gene>
<dbReference type="InterPro" id="IPR002563">
    <property type="entry name" value="Flavin_Rdtase-like_dom"/>
</dbReference>
<evidence type="ECO:0000313" key="6">
    <source>
        <dbReference type="Proteomes" id="UP000271031"/>
    </source>
</evidence>
<dbReference type="AlphaFoldDB" id="A0A3M8DP88"/>
<dbReference type="OrthoDB" id="9794638at2"/>
<proteinExistence type="inferred from homology"/>
<protein>
    <submittedName>
        <fullName evidence="5">Flavin reductase family protein</fullName>
    </submittedName>
</protein>
<evidence type="ECO:0000313" key="5">
    <source>
        <dbReference type="EMBL" id="RNB89933.1"/>
    </source>
</evidence>
<sequence>MKQLQSEPTAIREIFPSILYYGTPVILLSTRNADGTTNLTPLSSSWALGKMVVLGVSTIGQALENMQRHPECVINVPAPTQWEQVERLAPTTGRFPVPAQRAAMGFRHEPDKFATAGFTPQAASAVQVERIRECPLQIEARVEQINLREDGFAIVETTALHVYAHDQIMLEQGAQVSDRYVDPLKWSPLIYNFRHYFGLGERVGKTFRAET</sequence>
<dbReference type="GO" id="GO:0016646">
    <property type="term" value="F:oxidoreductase activity, acting on the CH-NH group of donors, NAD or NADP as acceptor"/>
    <property type="evidence" value="ECO:0007669"/>
    <property type="project" value="UniProtKB-ARBA"/>
</dbReference>
<comment type="caution">
    <text evidence="5">The sequence shown here is derived from an EMBL/GenBank/DDBJ whole genome shotgun (WGS) entry which is preliminary data.</text>
</comment>
<accession>A0A3M8DP88</accession>
<dbReference type="InterPro" id="IPR052174">
    <property type="entry name" value="Flavoredoxin"/>
</dbReference>
<evidence type="ECO:0000256" key="2">
    <source>
        <dbReference type="ARBA" id="ARBA00022630"/>
    </source>
</evidence>